<dbReference type="GO" id="GO:0043139">
    <property type="term" value="F:5'-3' DNA helicase activity"/>
    <property type="evidence" value="ECO:0007669"/>
    <property type="project" value="TreeGrafter"/>
</dbReference>
<dbReference type="Proteomes" id="UP000054698">
    <property type="component" value="Unassembled WGS sequence"/>
</dbReference>
<dbReference type="InterPro" id="IPR041679">
    <property type="entry name" value="DNA2/NAM7-like_C"/>
</dbReference>
<dbReference type="Gene3D" id="3.40.50.300">
    <property type="entry name" value="P-loop containing nucleotide triphosphate hydrolases"/>
    <property type="match status" value="2"/>
</dbReference>
<reference evidence="9 11" key="1">
    <citation type="submission" date="2015-11" db="EMBL/GenBank/DDBJ databases">
        <title>Genomic analysis of 38 Legionella species identifies large and diverse effector repertoires.</title>
        <authorList>
            <person name="Burstein D."/>
            <person name="Amaro F."/>
            <person name="Zusman T."/>
            <person name="Lifshitz Z."/>
            <person name="Cohen O."/>
            <person name="Gilbert J.A."/>
            <person name="Pupko T."/>
            <person name="Shuman H.A."/>
            <person name="Segal G."/>
        </authorList>
    </citation>
    <scope>NUCLEOTIDE SEQUENCE [LARGE SCALE GENOMIC DNA]</scope>
    <source>
        <strain evidence="9 11">WO-44C</strain>
    </source>
</reference>
<evidence type="ECO:0000259" key="7">
    <source>
        <dbReference type="Pfam" id="PF13086"/>
    </source>
</evidence>
<evidence type="ECO:0000313" key="12">
    <source>
        <dbReference type="Proteomes" id="UP000251942"/>
    </source>
</evidence>
<dbReference type="EMBL" id="UASS01000032">
    <property type="protein sequence ID" value="SPX61995.1"/>
    <property type="molecule type" value="Genomic_DNA"/>
</dbReference>
<name>A0A0W0U8M9_9GAMM</name>
<keyword evidence="6" id="KW-0175">Coiled coil</keyword>
<keyword evidence="5" id="KW-0067">ATP-binding</keyword>
<dbReference type="InterPro" id="IPR050534">
    <property type="entry name" value="Coronavir_polyprotein_1ab"/>
</dbReference>
<evidence type="ECO:0000313" key="10">
    <source>
        <dbReference type="EMBL" id="SPX61995.1"/>
    </source>
</evidence>
<evidence type="ECO:0000256" key="1">
    <source>
        <dbReference type="ARBA" id="ARBA00007913"/>
    </source>
</evidence>
<feature type="domain" description="DNA2/NAM7 helicase helicase" evidence="7">
    <location>
        <begin position="799"/>
        <end position="855"/>
    </location>
</feature>
<dbReference type="GO" id="GO:0016787">
    <property type="term" value="F:hydrolase activity"/>
    <property type="evidence" value="ECO:0007669"/>
    <property type="project" value="UniProtKB-KW"/>
</dbReference>
<keyword evidence="3" id="KW-0378">Hydrolase</keyword>
<evidence type="ECO:0000256" key="2">
    <source>
        <dbReference type="ARBA" id="ARBA00022741"/>
    </source>
</evidence>
<protein>
    <submittedName>
        <fullName evidence="10">Putative DNA helicase</fullName>
    </submittedName>
    <submittedName>
        <fullName evidence="9">Viral (Superfamily 1) RNA helicase</fullName>
    </submittedName>
</protein>
<sequence>MPTIQMSIVDRSDNLTTSRETCLQVLRYWHQLEWFSPFNLDDALSRGEQSIDISLATLQSDKANHLLPWLNGTGLFHYQLYLMPFDKKELSALSIRHFPLEYQKQNIIEVEENLNDEGLTCFARLFIDKKGLPKWSGFSVSTLPWAMGMLQSGDFDQLSQSTFDQDMNLLKTAFKILEAQFEKSQTEVSEGRFDAVMLTNLLKILCQWARYSPNFPFVVKIEPIPARQDSHIKPITKAISASMPSIPSPQEIAADEIIIEKDEPLQILNSFFIQDMERVLNSLANTDHQILGLYINGCEEKIDIQSDQHQSFLLDQLKPSQSNRGRWPAPKTNMMSIMQQLCINQSFHACTTQAIVATNGPPGTGKTTLLKDIIAENIVQRASVLADFPSVKACFSDRKGIVIGDDDIVINILKPELTGFEMLVVSSNNTAVENITRELPLKSSLGEEFTESCYYLRQVAAKLSANHYKQKVGHVQPSLQPWGLIAVALGNSANREEFIQKFFFSPDTGTDSAQRIQAGDYLNIWEWRTHYKGCSFVQARTAFTHALKSVTNYQQKLQELALLHELIVNDEWGLKTTKQNELVTDLKRELAQLVGDKLKAEQSLEEVEHHQCSLFREVTQQLSLKPSFWKRLLRSKEMKLFKQVLQNLQTRRLHLSEALVQLQEQIQQIRKTQVDKQNAYNVAQELLNHYKMQQRETKKRYEQLKLNCPGVNIPGSSITENDHIISYWQSSEFNELRSILFIQALQLHQAWLAEALQKKYFTGNLFAIKALLEGKHPLISSDELVIWQSLFMMIPVASSTFASIGRQFKNLGAESLGWLLIDEAGQAIPQAAVGALWRCKKAVVVGDPRQIEPIMTVPPHLIEGVAKHHFPEVNPCWLPHSTSIQKLADLASPLGSRMQINQQEEWIGIPLLVHRRCLDPMFSIANQIAYESKMINARKVIASTNVQLPASFWFDVCGIASDKQFVPAQAECLLHLFIWFYNHDRGLPQLFIITPFKRIRKHLRALIQNQDHWIDKIDRNIPIPTNSDMRRWLHRHIGTVHTFQGKESEKVIFVLGADKEQTGAIRWASSKPNLLNVALTRATDRIYIIGDWDLWANKPFFSQASAMLERKKWDQLVNS</sequence>
<keyword evidence="4 9" id="KW-0347">Helicase</keyword>
<dbReference type="Pfam" id="PF13087">
    <property type="entry name" value="AAA_12"/>
    <property type="match status" value="1"/>
</dbReference>
<dbReference type="SUPFAM" id="SSF52540">
    <property type="entry name" value="P-loop containing nucleoside triphosphate hydrolases"/>
    <property type="match status" value="1"/>
</dbReference>
<dbReference type="Proteomes" id="UP000251942">
    <property type="component" value="Unassembled WGS sequence"/>
</dbReference>
<reference evidence="10 12" key="2">
    <citation type="submission" date="2018-06" db="EMBL/GenBank/DDBJ databases">
        <authorList>
            <consortium name="Pathogen Informatics"/>
            <person name="Doyle S."/>
        </authorList>
    </citation>
    <scope>NUCLEOTIDE SEQUENCE [LARGE SCALE GENOMIC DNA]</scope>
    <source>
        <strain evidence="10 12">NCTC12022</strain>
    </source>
</reference>
<evidence type="ECO:0000313" key="9">
    <source>
        <dbReference type="EMBL" id="KTD04038.1"/>
    </source>
</evidence>
<dbReference type="PANTHER" id="PTHR43788">
    <property type="entry name" value="DNA2/NAM7 HELICASE FAMILY MEMBER"/>
    <property type="match status" value="1"/>
</dbReference>
<keyword evidence="2" id="KW-0547">Nucleotide-binding</keyword>
<evidence type="ECO:0000313" key="11">
    <source>
        <dbReference type="Proteomes" id="UP000054698"/>
    </source>
</evidence>
<proteinExistence type="inferred from homology"/>
<evidence type="ECO:0000256" key="6">
    <source>
        <dbReference type="SAM" id="Coils"/>
    </source>
</evidence>
<evidence type="ECO:0000256" key="3">
    <source>
        <dbReference type="ARBA" id="ARBA00022801"/>
    </source>
</evidence>
<dbReference type="EMBL" id="LNYB01000010">
    <property type="protein sequence ID" value="KTD04038.1"/>
    <property type="molecule type" value="Genomic_DNA"/>
</dbReference>
<dbReference type="RefSeq" id="WP_058443488.1">
    <property type="nucleotide sequence ID" value="NZ_CAAAHT010000077.1"/>
</dbReference>
<dbReference type="OrthoDB" id="9757917at2"/>
<evidence type="ECO:0000259" key="8">
    <source>
        <dbReference type="Pfam" id="PF13087"/>
    </source>
</evidence>
<gene>
    <name evidence="9" type="ORF">Lfee_0265</name>
    <name evidence="10" type="ORF">NCTC12022_02752</name>
</gene>
<dbReference type="Pfam" id="PF13086">
    <property type="entry name" value="AAA_11"/>
    <property type="match status" value="1"/>
</dbReference>
<dbReference type="GO" id="GO:0005524">
    <property type="term" value="F:ATP binding"/>
    <property type="evidence" value="ECO:0007669"/>
    <property type="project" value="UniProtKB-KW"/>
</dbReference>
<accession>A0A0W0U8M9</accession>
<evidence type="ECO:0000256" key="4">
    <source>
        <dbReference type="ARBA" id="ARBA00022806"/>
    </source>
</evidence>
<dbReference type="PATRIC" id="fig|453.4.peg.289"/>
<dbReference type="PANTHER" id="PTHR43788:SF8">
    <property type="entry name" value="DNA-BINDING PROTEIN SMUBP-2"/>
    <property type="match status" value="1"/>
</dbReference>
<dbReference type="AlphaFoldDB" id="A0A0W0U8M9"/>
<feature type="domain" description="DNA2/NAM7 helicase-like C-terminal" evidence="8">
    <location>
        <begin position="924"/>
        <end position="1091"/>
    </location>
</feature>
<dbReference type="InterPro" id="IPR027417">
    <property type="entry name" value="P-loop_NTPase"/>
</dbReference>
<keyword evidence="11" id="KW-1185">Reference proteome</keyword>
<dbReference type="InterPro" id="IPR041677">
    <property type="entry name" value="DNA2/NAM7_AAA_11"/>
</dbReference>
<comment type="similarity">
    <text evidence="1">Belongs to the DNA2/NAM7 helicase family.</text>
</comment>
<feature type="coiled-coil region" evidence="6">
    <location>
        <begin position="645"/>
        <end position="707"/>
    </location>
</feature>
<organism evidence="9 11">
    <name type="scientific">Legionella feeleii</name>
    <dbReference type="NCBI Taxonomy" id="453"/>
    <lineage>
        <taxon>Bacteria</taxon>
        <taxon>Pseudomonadati</taxon>
        <taxon>Pseudomonadota</taxon>
        <taxon>Gammaproteobacteria</taxon>
        <taxon>Legionellales</taxon>
        <taxon>Legionellaceae</taxon>
        <taxon>Legionella</taxon>
    </lineage>
</organism>
<evidence type="ECO:0000256" key="5">
    <source>
        <dbReference type="ARBA" id="ARBA00022840"/>
    </source>
</evidence>